<dbReference type="Proteomes" id="UP000789396">
    <property type="component" value="Unassembled WGS sequence"/>
</dbReference>
<organism evidence="1 2">
    <name type="scientific">Racocetra fulgida</name>
    <dbReference type="NCBI Taxonomy" id="60492"/>
    <lineage>
        <taxon>Eukaryota</taxon>
        <taxon>Fungi</taxon>
        <taxon>Fungi incertae sedis</taxon>
        <taxon>Mucoromycota</taxon>
        <taxon>Glomeromycotina</taxon>
        <taxon>Glomeromycetes</taxon>
        <taxon>Diversisporales</taxon>
        <taxon>Gigasporaceae</taxon>
        <taxon>Racocetra</taxon>
    </lineage>
</organism>
<feature type="non-terminal residue" evidence="1">
    <location>
        <position position="1"/>
    </location>
</feature>
<evidence type="ECO:0000313" key="1">
    <source>
        <dbReference type="EMBL" id="CAG8728476.1"/>
    </source>
</evidence>
<reference evidence="1" key="1">
    <citation type="submission" date="2021-06" db="EMBL/GenBank/DDBJ databases">
        <authorList>
            <person name="Kallberg Y."/>
            <person name="Tangrot J."/>
            <person name="Rosling A."/>
        </authorList>
    </citation>
    <scope>NUCLEOTIDE SEQUENCE</scope>
    <source>
        <strain evidence="1">IN212</strain>
    </source>
</reference>
<feature type="non-terminal residue" evidence="1">
    <location>
        <position position="61"/>
    </location>
</feature>
<accession>A0A9N9ICU4</accession>
<sequence length="61" mass="7025">YQSYLKTLQLIHDKLIMLCRVDGAVDFTEWVASGKQKSTNHIDDILKLTDKGQEYVNQIQA</sequence>
<proteinExistence type="predicted"/>
<keyword evidence="2" id="KW-1185">Reference proteome</keyword>
<dbReference type="EMBL" id="CAJVPZ010027465">
    <property type="protein sequence ID" value="CAG8728476.1"/>
    <property type="molecule type" value="Genomic_DNA"/>
</dbReference>
<comment type="caution">
    <text evidence="1">The sequence shown here is derived from an EMBL/GenBank/DDBJ whole genome shotgun (WGS) entry which is preliminary data.</text>
</comment>
<dbReference type="AlphaFoldDB" id="A0A9N9ICU4"/>
<gene>
    <name evidence="1" type="ORF">RFULGI_LOCUS11950</name>
</gene>
<evidence type="ECO:0000313" key="2">
    <source>
        <dbReference type="Proteomes" id="UP000789396"/>
    </source>
</evidence>
<dbReference type="OrthoDB" id="2372247at2759"/>
<name>A0A9N9ICU4_9GLOM</name>
<protein>
    <submittedName>
        <fullName evidence="1">10765_t:CDS:1</fullName>
    </submittedName>
</protein>